<dbReference type="InterPro" id="IPR027417">
    <property type="entry name" value="P-loop_NTPase"/>
</dbReference>
<keyword evidence="3" id="KW-0067">ATP-binding</keyword>
<dbReference type="GO" id="GO:0005886">
    <property type="term" value="C:plasma membrane"/>
    <property type="evidence" value="ECO:0007669"/>
    <property type="project" value="TreeGrafter"/>
</dbReference>
<keyword evidence="2" id="KW-0547">Nucleotide-binding</keyword>
<dbReference type="InterPro" id="IPR003593">
    <property type="entry name" value="AAA+_ATPase"/>
</dbReference>
<dbReference type="Gene3D" id="3.40.50.300">
    <property type="entry name" value="P-loop containing nucleotide triphosphate hydrolases"/>
    <property type="match status" value="1"/>
</dbReference>
<dbReference type="eggNOG" id="COG1136">
    <property type="taxonomic scope" value="Bacteria"/>
</dbReference>
<dbReference type="InterPro" id="IPR017871">
    <property type="entry name" value="ABC_transporter-like_CS"/>
</dbReference>
<evidence type="ECO:0000313" key="6">
    <source>
        <dbReference type="EMBL" id="ADB40526.1"/>
    </source>
</evidence>
<evidence type="ECO:0000256" key="3">
    <source>
        <dbReference type="ARBA" id="ARBA00022840"/>
    </source>
</evidence>
<evidence type="ECO:0000313" key="7">
    <source>
        <dbReference type="Proteomes" id="UP000002028"/>
    </source>
</evidence>
<dbReference type="STRING" id="504472.Slin_4546"/>
<dbReference type="GO" id="GO:0005524">
    <property type="term" value="F:ATP binding"/>
    <property type="evidence" value="ECO:0007669"/>
    <property type="project" value="UniProtKB-KW"/>
</dbReference>
<dbReference type="SUPFAM" id="SSF52540">
    <property type="entry name" value="P-loop containing nucleoside triphosphate hydrolases"/>
    <property type="match status" value="1"/>
</dbReference>
<evidence type="ECO:0000259" key="5">
    <source>
        <dbReference type="PROSITE" id="PS50893"/>
    </source>
</evidence>
<dbReference type="HOGENOM" id="CLU_000604_1_22_10"/>
<dbReference type="FunFam" id="3.40.50.300:FF:000032">
    <property type="entry name" value="Export ABC transporter ATP-binding protein"/>
    <property type="match status" value="1"/>
</dbReference>
<keyword evidence="1" id="KW-0813">Transport</keyword>
<dbReference type="GO" id="GO:0098796">
    <property type="term" value="C:membrane protein complex"/>
    <property type="evidence" value="ECO:0007669"/>
    <property type="project" value="UniProtKB-ARBA"/>
</dbReference>
<dbReference type="EMBL" id="CP001769">
    <property type="protein sequence ID" value="ADB40526.1"/>
    <property type="molecule type" value="Genomic_DNA"/>
</dbReference>
<name>D2QNJ0_SPILD</name>
<keyword evidence="7" id="KW-1185">Reference proteome</keyword>
<dbReference type="InterPro" id="IPR003439">
    <property type="entry name" value="ABC_transporter-like_ATP-bd"/>
</dbReference>
<evidence type="ECO:0000256" key="2">
    <source>
        <dbReference type="ARBA" id="ARBA00022741"/>
    </source>
</evidence>
<dbReference type="KEGG" id="sli:Slin_4546"/>
<evidence type="ECO:0000256" key="4">
    <source>
        <dbReference type="ARBA" id="ARBA00038388"/>
    </source>
</evidence>
<dbReference type="GO" id="GO:0022857">
    <property type="term" value="F:transmembrane transporter activity"/>
    <property type="evidence" value="ECO:0007669"/>
    <property type="project" value="TreeGrafter"/>
</dbReference>
<feature type="domain" description="ABC transporter" evidence="5">
    <location>
        <begin position="13"/>
        <end position="238"/>
    </location>
</feature>
<dbReference type="PANTHER" id="PTHR24220">
    <property type="entry name" value="IMPORT ATP-BINDING PROTEIN"/>
    <property type="match status" value="1"/>
</dbReference>
<dbReference type="PROSITE" id="PS50893">
    <property type="entry name" value="ABC_TRANSPORTER_2"/>
    <property type="match status" value="1"/>
</dbReference>
<comment type="similarity">
    <text evidence="4">Belongs to the ABC transporter superfamily. Macrolide exporter (TC 3.A.1.122) family.</text>
</comment>
<organism evidence="6 7">
    <name type="scientific">Spirosoma linguale (strain ATCC 33905 / DSM 74 / LMG 10896 / Claus 1)</name>
    <dbReference type="NCBI Taxonomy" id="504472"/>
    <lineage>
        <taxon>Bacteria</taxon>
        <taxon>Pseudomonadati</taxon>
        <taxon>Bacteroidota</taxon>
        <taxon>Cytophagia</taxon>
        <taxon>Cytophagales</taxon>
        <taxon>Cytophagaceae</taxon>
        <taxon>Spirosoma</taxon>
    </lineage>
</organism>
<dbReference type="InterPro" id="IPR015854">
    <property type="entry name" value="ABC_transpr_LolD-like"/>
</dbReference>
<dbReference type="PROSITE" id="PS00211">
    <property type="entry name" value="ABC_TRANSPORTER_1"/>
    <property type="match status" value="1"/>
</dbReference>
<dbReference type="Proteomes" id="UP000002028">
    <property type="component" value="Chromosome"/>
</dbReference>
<dbReference type="SMART" id="SM00382">
    <property type="entry name" value="AAA"/>
    <property type="match status" value="1"/>
</dbReference>
<dbReference type="Pfam" id="PF00005">
    <property type="entry name" value="ABC_tran"/>
    <property type="match status" value="1"/>
</dbReference>
<protein>
    <submittedName>
        <fullName evidence="6">ABC transporter related protein</fullName>
    </submittedName>
</protein>
<gene>
    <name evidence="6" type="ordered locus">Slin_4546</name>
</gene>
<evidence type="ECO:0000256" key="1">
    <source>
        <dbReference type="ARBA" id="ARBA00022448"/>
    </source>
</evidence>
<dbReference type="PANTHER" id="PTHR24220:SF86">
    <property type="entry name" value="ABC TRANSPORTER ABCH.1"/>
    <property type="match status" value="1"/>
</dbReference>
<accession>D2QNJ0</accession>
<sequence>MISNSWLLKRMIAELKEVGKEYKTGDQTIVALQPTTLRLNEGELMLIIGPSGSGKTTLLSMLGCVIYPSYGNLWVDGQHINKLSEKSLAALRLNTIGFVFQNFNLLAPLTAEENVLMPLQLQGVNKVEAHERTEQALKTVGMIDRRKNLPKQLSGGQQQRIAIARALVTNPKLVLCDEPTASLDKDSVAIVMRELRALADGGKSVAVVTHDPRLKSFAHRIVEVDNGFVKETSEFNDV</sequence>
<dbReference type="GO" id="GO:0016887">
    <property type="term" value="F:ATP hydrolysis activity"/>
    <property type="evidence" value="ECO:0007669"/>
    <property type="project" value="InterPro"/>
</dbReference>
<reference evidence="6 7" key="1">
    <citation type="journal article" date="2010" name="Stand. Genomic Sci.">
        <title>Complete genome sequence of Spirosoma linguale type strain (1).</title>
        <authorList>
            <person name="Lail K."/>
            <person name="Sikorski J."/>
            <person name="Saunders E."/>
            <person name="Lapidus A."/>
            <person name="Glavina Del Rio T."/>
            <person name="Copeland A."/>
            <person name="Tice H."/>
            <person name="Cheng J.-F."/>
            <person name="Lucas S."/>
            <person name="Nolan M."/>
            <person name="Bruce D."/>
            <person name="Goodwin L."/>
            <person name="Pitluck S."/>
            <person name="Ivanova N."/>
            <person name="Mavromatis K."/>
            <person name="Ovchinnikova G."/>
            <person name="Pati A."/>
            <person name="Chen A."/>
            <person name="Palaniappan K."/>
            <person name="Land M."/>
            <person name="Hauser L."/>
            <person name="Chang Y.-J."/>
            <person name="Jeffries C.D."/>
            <person name="Chain P."/>
            <person name="Brettin T."/>
            <person name="Detter J.C."/>
            <person name="Schuetze A."/>
            <person name="Rohde M."/>
            <person name="Tindall B.J."/>
            <person name="Goeker M."/>
            <person name="Bristow J."/>
            <person name="Eisen J.A."/>
            <person name="Markowitz V."/>
            <person name="Hugenholtz P."/>
            <person name="Kyrpides N.C."/>
            <person name="Klenk H.-P."/>
            <person name="Chen F."/>
        </authorList>
    </citation>
    <scope>NUCLEOTIDE SEQUENCE [LARGE SCALE GENOMIC DNA]</scope>
    <source>
        <strain evidence="7">ATCC 33905 / DSM 74 / LMG 10896 / Claus 1</strain>
    </source>
</reference>
<proteinExistence type="inferred from homology"/>
<dbReference type="CDD" id="cd03255">
    <property type="entry name" value="ABC_MJ0796_LolCDE_FtsE"/>
    <property type="match status" value="1"/>
</dbReference>
<dbReference type="AlphaFoldDB" id="D2QNJ0"/>
<dbReference type="InterPro" id="IPR017911">
    <property type="entry name" value="MacB-like_ATP-bd"/>
</dbReference>